<reference evidence="2 3" key="1">
    <citation type="submission" date="2017-07" db="EMBL/GenBank/DDBJ databases">
        <title>Analysis of two Campylobacter avium genomes and identification of a novel hippuricase gene.</title>
        <authorList>
            <person name="Miller W.G."/>
            <person name="Chapman M.H."/>
            <person name="Yee E."/>
            <person name="Revez J."/>
            <person name="Bono J.L."/>
            <person name="Rossi M."/>
        </authorList>
    </citation>
    <scope>NUCLEOTIDE SEQUENCE [LARGE SCALE GENOMIC DNA]</scope>
    <source>
        <strain evidence="2 3">LMG 24591</strain>
    </source>
</reference>
<keyword evidence="3" id="KW-1185">Reference proteome</keyword>
<protein>
    <recommendedName>
        <fullName evidence="4">Sugar transferase</fullName>
    </recommendedName>
</protein>
<accession>A0A222MX92</accession>
<evidence type="ECO:0000256" key="1">
    <source>
        <dbReference type="SAM" id="Coils"/>
    </source>
</evidence>
<keyword evidence="1" id="KW-0175">Coiled coil</keyword>
<proteinExistence type="predicted"/>
<evidence type="ECO:0000313" key="3">
    <source>
        <dbReference type="Proteomes" id="UP000201169"/>
    </source>
</evidence>
<dbReference type="EMBL" id="CP022347">
    <property type="protein sequence ID" value="ASQ30529.1"/>
    <property type="molecule type" value="Genomic_DNA"/>
</dbReference>
<dbReference type="KEGG" id="cavi:CAV_0867"/>
<dbReference type="SUPFAM" id="SSF52266">
    <property type="entry name" value="SGNH hydrolase"/>
    <property type="match status" value="1"/>
</dbReference>
<evidence type="ECO:0008006" key="4">
    <source>
        <dbReference type="Google" id="ProtNLM"/>
    </source>
</evidence>
<dbReference type="OrthoDB" id="5363708at2"/>
<organism evidence="2 3">
    <name type="scientific">Campylobacter avium LMG 24591</name>
    <dbReference type="NCBI Taxonomy" id="522484"/>
    <lineage>
        <taxon>Bacteria</taxon>
        <taxon>Pseudomonadati</taxon>
        <taxon>Campylobacterota</taxon>
        <taxon>Epsilonproteobacteria</taxon>
        <taxon>Campylobacterales</taxon>
        <taxon>Campylobacteraceae</taxon>
        <taxon>Campylobacter</taxon>
    </lineage>
</organism>
<sequence length="607" mass="71121">MKKIVLLGASNSCMPFRLNSGLSSVEGVELVNLSMGATGSLSKMRAIFHEEEVKHLQSADLIILETNICDFGIVYHTKWHTRQYFINLIQGLYEELYKLNTKILVLLLPNSNVKNNEISLEIDIANIHSFFCDKYGFNYINVLKYYLENDINYFFTLCTKDNNHQLKSIMFDLGLNIAKNLDKFLYPKKLTLKKKDVEYRLLSPKDMKLAKGELKEKKIIASKQKAYVLDKNTAFKIAKEYKGYKILGFTSYNFDKKLDLSKWWLSSSLIFKNKNKEFIVSSNAYFYFQPFKDSFIIDDETYIYFNEDNKSLNQGYFHEKNYIDYFALVDILLVKGEFKADEIAFSGNFIQTSKEYDFLHLYPNAVFYKELIEDFLNNVFSNANIESLKRIVNEQKAHLENELSNLKNENTSLKESLNSPEQKEKILNIRFLEEKVKRKELKNKILEKDLGFTHKDILESKILNQKIRDLEQILADTKNPYPNIHTSAKLRVQNHLAYKLGQALILNSKSIKGYIRLPYVLSYIKEKYKAEQKTYNDKISKNPSLKLPPLASYPDYEAALKEKECLTYKLGLALMKADKSWYKGGYIKFYFESKRLKKEFKERQSKK</sequence>
<feature type="coiled-coil region" evidence="1">
    <location>
        <begin position="382"/>
        <end position="449"/>
    </location>
</feature>
<dbReference type="RefSeq" id="WP_094325284.1">
    <property type="nucleotide sequence ID" value="NZ_CP022347.1"/>
</dbReference>
<evidence type="ECO:0000313" key="2">
    <source>
        <dbReference type="EMBL" id="ASQ30529.1"/>
    </source>
</evidence>
<name>A0A222MX92_9BACT</name>
<dbReference type="Proteomes" id="UP000201169">
    <property type="component" value="Chromosome"/>
</dbReference>
<gene>
    <name evidence="2" type="ORF">CAV_0867</name>
</gene>
<dbReference type="AlphaFoldDB" id="A0A222MX92"/>